<reference evidence="3 4" key="1">
    <citation type="submission" date="2023-09" db="EMBL/GenBank/DDBJ databases">
        <title>Description of three actinobacteria isolated from air of manufacturing shop in a pharmaceutical factory.</title>
        <authorList>
            <person name="Zhang D.-F."/>
        </authorList>
    </citation>
    <scope>NUCLEOTIDE SEQUENCE [LARGE SCALE GENOMIC DNA]</scope>
    <source>
        <strain evidence="3 4">LY-0111</strain>
    </source>
</reference>
<proteinExistence type="predicted"/>
<dbReference type="RefSeq" id="WP_310549010.1">
    <property type="nucleotide sequence ID" value="NZ_JAVKGR010000015.1"/>
</dbReference>
<feature type="transmembrane region" description="Helical" evidence="2">
    <location>
        <begin position="6"/>
        <end position="28"/>
    </location>
</feature>
<sequence>MSDAAVIWFWAVSALALVSLVWSLIVLLRDREMPPIRGAVWTVLIFLIPVFVPVGFLVWTYAVRAQNRRRANDRASVRCRPAADPQHRRHRPAL</sequence>
<dbReference type="Proteomes" id="UP001251870">
    <property type="component" value="Unassembled WGS sequence"/>
</dbReference>
<feature type="region of interest" description="Disordered" evidence="1">
    <location>
        <begin position="72"/>
        <end position="94"/>
    </location>
</feature>
<keyword evidence="4" id="KW-1185">Reference proteome</keyword>
<evidence type="ECO:0000256" key="2">
    <source>
        <dbReference type="SAM" id="Phobius"/>
    </source>
</evidence>
<evidence type="ECO:0000256" key="1">
    <source>
        <dbReference type="SAM" id="MobiDB-lite"/>
    </source>
</evidence>
<dbReference type="EMBL" id="JAVKGR010000015">
    <property type="protein sequence ID" value="MDR8020027.1"/>
    <property type="molecule type" value="Genomic_DNA"/>
</dbReference>
<keyword evidence="2" id="KW-1133">Transmembrane helix</keyword>
<keyword evidence="2" id="KW-0472">Membrane</keyword>
<evidence type="ECO:0000313" key="4">
    <source>
        <dbReference type="Proteomes" id="UP001251870"/>
    </source>
</evidence>
<evidence type="ECO:0000313" key="3">
    <source>
        <dbReference type="EMBL" id="MDR8020027.1"/>
    </source>
</evidence>
<name>A0ABU2DU46_9MICC</name>
<organism evidence="3 4">
    <name type="scientific">Nesterenkonia aerolata</name>
    <dbReference type="NCBI Taxonomy" id="3074079"/>
    <lineage>
        <taxon>Bacteria</taxon>
        <taxon>Bacillati</taxon>
        <taxon>Actinomycetota</taxon>
        <taxon>Actinomycetes</taxon>
        <taxon>Micrococcales</taxon>
        <taxon>Micrococcaceae</taxon>
        <taxon>Nesterenkonia</taxon>
    </lineage>
</organism>
<comment type="caution">
    <text evidence="3">The sequence shown here is derived from an EMBL/GenBank/DDBJ whole genome shotgun (WGS) entry which is preliminary data.</text>
</comment>
<feature type="transmembrane region" description="Helical" evidence="2">
    <location>
        <begin position="40"/>
        <end position="62"/>
    </location>
</feature>
<gene>
    <name evidence="3" type="ORF">RIL96_10675</name>
</gene>
<protein>
    <recommendedName>
        <fullName evidence="5">Cardiolipin synthase N-terminal domain-containing protein</fullName>
    </recommendedName>
</protein>
<accession>A0ABU2DU46</accession>
<evidence type="ECO:0008006" key="5">
    <source>
        <dbReference type="Google" id="ProtNLM"/>
    </source>
</evidence>
<keyword evidence="2" id="KW-0812">Transmembrane</keyword>